<evidence type="ECO:0000313" key="1">
    <source>
        <dbReference type="EMBL" id="MBW0478139.1"/>
    </source>
</evidence>
<protein>
    <submittedName>
        <fullName evidence="1">Uncharacterized protein</fullName>
    </submittedName>
</protein>
<evidence type="ECO:0000313" key="2">
    <source>
        <dbReference type="Proteomes" id="UP000765509"/>
    </source>
</evidence>
<name>A0A9Q3C457_9BASI</name>
<dbReference type="AlphaFoldDB" id="A0A9Q3C457"/>
<gene>
    <name evidence="1" type="ORF">O181_017854</name>
</gene>
<accession>A0A9Q3C457</accession>
<dbReference type="EMBL" id="AVOT02005072">
    <property type="protein sequence ID" value="MBW0478139.1"/>
    <property type="molecule type" value="Genomic_DNA"/>
</dbReference>
<dbReference type="Proteomes" id="UP000765509">
    <property type="component" value="Unassembled WGS sequence"/>
</dbReference>
<proteinExistence type="predicted"/>
<reference evidence="1" key="1">
    <citation type="submission" date="2021-03" db="EMBL/GenBank/DDBJ databases">
        <title>Draft genome sequence of rust myrtle Austropuccinia psidii MF-1, a brazilian biotype.</title>
        <authorList>
            <person name="Quecine M.C."/>
            <person name="Pachon D.M.R."/>
            <person name="Bonatelli M.L."/>
            <person name="Correr F.H."/>
            <person name="Franceschini L.M."/>
            <person name="Leite T.F."/>
            <person name="Margarido G.R.A."/>
            <person name="Almeida C.A."/>
            <person name="Ferrarezi J.A."/>
            <person name="Labate C.A."/>
        </authorList>
    </citation>
    <scope>NUCLEOTIDE SEQUENCE</scope>
    <source>
        <strain evidence="1">MF-1</strain>
    </source>
</reference>
<organism evidence="1 2">
    <name type="scientific">Austropuccinia psidii MF-1</name>
    <dbReference type="NCBI Taxonomy" id="1389203"/>
    <lineage>
        <taxon>Eukaryota</taxon>
        <taxon>Fungi</taxon>
        <taxon>Dikarya</taxon>
        <taxon>Basidiomycota</taxon>
        <taxon>Pucciniomycotina</taxon>
        <taxon>Pucciniomycetes</taxon>
        <taxon>Pucciniales</taxon>
        <taxon>Sphaerophragmiaceae</taxon>
        <taxon>Austropuccinia</taxon>
    </lineage>
</organism>
<dbReference type="InterPro" id="IPR021109">
    <property type="entry name" value="Peptidase_aspartic_dom_sf"/>
</dbReference>
<sequence length="105" mass="11852">MIGKNHQELIYLDSGAGRTVVNDLTLLENSTPINKHIKNFSNPVKVNHQATLLFKGIKIYPVYYVPNGPVNLQSVSQLCDHGMKLISKDNPFLSKYNNQIVDTFH</sequence>
<dbReference type="OrthoDB" id="2506384at2759"/>
<keyword evidence="2" id="KW-1185">Reference proteome</keyword>
<comment type="caution">
    <text evidence="1">The sequence shown here is derived from an EMBL/GenBank/DDBJ whole genome shotgun (WGS) entry which is preliminary data.</text>
</comment>
<dbReference type="SUPFAM" id="SSF50630">
    <property type="entry name" value="Acid proteases"/>
    <property type="match status" value="1"/>
</dbReference>